<evidence type="ECO:0000313" key="7">
    <source>
        <dbReference type="EMBL" id="MDR9897040.1"/>
    </source>
</evidence>
<evidence type="ECO:0000259" key="6">
    <source>
        <dbReference type="PROSITE" id="PS50110"/>
    </source>
</evidence>
<dbReference type="RefSeq" id="WP_208349183.1">
    <property type="nucleotide sequence ID" value="NZ_JAALHA020000010.1"/>
</dbReference>
<keyword evidence="1" id="KW-0805">Transcription regulation</keyword>
<organism evidence="7 8">
    <name type="scientific">Aetokthonos hydrillicola Thurmond2011</name>
    <dbReference type="NCBI Taxonomy" id="2712845"/>
    <lineage>
        <taxon>Bacteria</taxon>
        <taxon>Bacillati</taxon>
        <taxon>Cyanobacteriota</taxon>
        <taxon>Cyanophyceae</taxon>
        <taxon>Nostocales</taxon>
        <taxon>Hapalosiphonaceae</taxon>
        <taxon>Aetokthonos</taxon>
    </lineage>
</organism>
<dbReference type="Pfam" id="PF12833">
    <property type="entry name" value="HTH_18"/>
    <property type="match status" value="1"/>
</dbReference>
<keyword evidence="2" id="KW-0238">DNA-binding</keyword>
<evidence type="ECO:0000313" key="8">
    <source>
        <dbReference type="Proteomes" id="UP000667802"/>
    </source>
</evidence>
<evidence type="ECO:0000259" key="5">
    <source>
        <dbReference type="PROSITE" id="PS01124"/>
    </source>
</evidence>
<protein>
    <submittedName>
        <fullName evidence="7">Response regulator</fullName>
    </submittedName>
</protein>
<dbReference type="PROSITE" id="PS50110">
    <property type="entry name" value="RESPONSE_REGULATORY"/>
    <property type="match status" value="1"/>
</dbReference>
<keyword evidence="3" id="KW-0804">Transcription</keyword>
<dbReference type="GO" id="GO:0043565">
    <property type="term" value="F:sequence-specific DNA binding"/>
    <property type="evidence" value="ECO:0007669"/>
    <property type="project" value="InterPro"/>
</dbReference>
<dbReference type="AlphaFoldDB" id="A0AAP5I908"/>
<dbReference type="InterPro" id="IPR018060">
    <property type="entry name" value="HTH_AraC"/>
</dbReference>
<dbReference type="PRINTS" id="PR00032">
    <property type="entry name" value="HTHARAC"/>
</dbReference>
<accession>A0AAP5I908</accession>
<dbReference type="Gene3D" id="1.10.10.60">
    <property type="entry name" value="Homeodomain-like"/>
    <property type="match status" value="2"/>
</dbReference>
<feature type="domain" description="HTH araC/xylS-type" evidence="5">
    <location>
        <begin position="161"/>
        <end position="259"/>
    </location>
</feature>
<dbReference type="Gene3D" id="3.40.50.2300">
    <property type="match status" value="1"/>
</dbReference>
<dbReference type="Pfam" id="PF00072">
    <property type="entry name" value="Response_reg"/>
    <property type="match status" value="1"/>
</dbReference>
<evidence type="ECO:0000256" key="4">
    <source>
        <dbReference type="PROSITE-ProRule" id="PRU00169"/>
    </source>
</evidence>
<dbReference type="SUPFAM" id="SSF52172">
    <property type="entry name" value="CheY-like"/>
    <property type="match status" value="1"/>
</dbReference>
<dbReference type="CDD" id="cd17574">
    <property type="entry name" value="REC_OmpR"/>
    <property type="match status" value="1"/>
</dbReference>
<gene>
    <name evidence="7" type="ORF">G7B40_021070</name>
</gene>
<name>A0AAP5I908_9CYAN</name>
<proteinExistence type="predicted"/>
<feature type="modified residue" description="4-aspartylphosphate" evidence="4">
    <location>
        <position position="52"/>
    </location>
</feature>
<dbReference type="Proteomes" id="UP000667802">
    <property type="component" value="Unassembled WGS sequence"/>
</dbReference>
<keyword evidence="4" id="KW-0597">Phosphoprotein</keyword>
<dbReference type="SUPFAM" id="SSF46689">
    <property type="entry name" value="Homeodomain-like"/>
    <property type="match status" value="2"/>
</dbReference>
<evidence type="ECO:0000256" key="1">
    <source>
        <dbReference type="ARBA" id="ARBA00023015"/>
    </source>
</evidence>
<dbReference type="PANTHER" id="PTHR43280:SF28">
    <property type="entry name" value="HTH-TYPE TRANSCRIPTIONAL ACTIVATOR RHAS"/>
    <property type="match status" value="1"/>
</dbReference>
<dbReference type="InterPro" id="IPR001789">
    <property type="entry name" value="Sig_transdc_resp-reg_receiver"/>
</dbReference>
<dbReference type="PANTHER" id="PTHR43280">
    <property type="entry name" value="ARAC-FAMILY TRANSCRIPTIONAL REGULATOR"/>
    <property type="match status" value="1"/>
</dbReference>
<dbReference type="InterPro" id="IPR009057">
    <property type="entry name" value="Homeodomain-like_sf"/>
</dbReference>
<evidence type="ECO:0000256" key="2">
    <source>
        <dbReference type="ARBA" id="ARBA00023125"/>
    </source>
</evidence>
<keyword evidence="8" id="KW-1185">Reference proteome</keyword>
<dbReference type="EMBL" id="JAALHA020000010">
    <property type="protein sequence ID" value="MDR9897040.1"/>
    <property type="molecule type" value="Genomic_DNA"/>
</dbReference>
<comment type="caution">
    <text evidence="7">The sequence shown here is derived from an EMBL/GenBank/DDBJ whole genome shotgun (WGS) entry which is preliminary data.</text>
</comment>
<evidence type="ECO:0000256" key="3">
    <source>
        <dbReference type="ARBA" id="ARBA00023163"/>
    </source>
</evidence>
<dbReference type="InterPro" id="IPR020449">
    <property type="entry name" value="Tscrpt_reg_AraC-type_HTH"/>
</dbReference>
<sequence>MSKILVIEDEVQSRNLFLESLSEEGFDVIGAENGLMGVQIAEKQIPDLIICDILMPHLDGYGVLSQLRQNNKTSMIPFIFLTSKASTAEIRKGMNLGADDYLTKPSTIDEVLTAIATRLEKQANLRQLLNSEYQTASESLPDQTAQQTNPVSIFPQCPKLSQVFSFVEANYHQPIGLNEVANAVGYSPAYLTDLVRRETGKSLYRWIIERRVTAAHSLLLETKQKIEHIADAVGYNDAKYFSRIFRQIYGMSPQALRNKNKLKTASTESY</sequence>
<reference evidence="8" key="1">
    <citation type="journal article" date="2021" name="Science">
        <title>Hunting the eagle killer: A cyanobacterial neurotoxin causes vacuolar myelinopathy.</title>
        <authorList>
            <person name="Breinlinger S."/>
            <person name="Phillips T.J."/>
            <person name="Haram B.N."/>
            <person name="Mares J."/>
            <person name="Martinez Yerena J.A."/>
            <person name="Hrouzek P."/>
            <person name="Sobotka R."/>
            <person name="Henderson W.M."/>
            <person name="Schmieder P."/>
            <person name="Williams S.M."/>
            <person name="Lauderdale J.D."/>
            <person name="Wilde H.D."/>
            <person name="Gerrin W."/>
            <person name="Kust A."/>
            <person name="Washington J.W."/>
            <person name="Wagner C."/>
            <person name="Geier B."/>
            <person name="Liebeke M."/>
            <person name="Enke H."/>
            <person name="Niedermeyer T.H.J."/>
            <person name="Wilde S.B."/>
        </authorList>
    </citation>
    <scope>NUCLEOTIDE SEQUENCE [LARGE SCALE GENOMIC DNA]</scope>
    <source>
        <strain evidence="8">Thurmond2011</strain>
    </source>
</reference>
<feature type="domain" description="Response regulatory" evidence="6">
    <location>
        <begin position="3"/>
        <end position="119"/>
    </location>
</feature>
<dbReference type="GO" id="GO:0000160">
    <property type="term" value="P:phosphorelay signal transduction system"/>
    <property type="evidence" value="ECO:0007669"/>
    <property type="project" value="InterPro"/>
</dbReference>
<dbReference type="PROSITE" id="PS01124">
    <property type="entry name" value="HTH_ARAC_FAMILY_2"/>
    <property type="match status" value="1"/>
</dbReference>
<dbReference type="SMART" id="SM00342">
    <property type="entry name" value="HTH_ARAC"/>
    <property type="match status" value="1"/>
</dbReference>
<dbReference type="InterPro" id="IPR011006">
    <property type="entry name" value="CheY-like_superfamily"/>
</dbReference>
<dbReference type="GO" id="GO:0003700">
    <property type="term" value="F:DNA-binding transcription factor activity"/>
    <property type="evidence" value="ECO:0007669"/>
    <property type="project" value="InterPro"/>
</dbReference>
<dbReference type="SMART" id="SM00448">
    <property type="entry name" value="REC"/>
    <property type="match status" value="1"/>
</dbReference>